<feature type="compositionally biased region" description="Basic and acidic residues" evidence="3">
    <location>
        <begin position="14"/>
        <end position="23"/>
    </location>
</feature>
<comment type="similarity">
    <text evidence="1">Belongs to the HIBADH-related family.</text>
</comment>
<feature type="domain" description="6-phosphogluconate dehydrogenase NADP-binding" evidence="4">
    <location>
        <begin position="40"/>
        <end position="193"/>
    </location>
</feature>
<dbReference type="InterPro" id="IPR013328">
    <property type="entry name" value="6PGD_dom2"/>
</dbReference>
<organism evidence="6 7">
    <name type="scientific">Streptomyces bugieae</name>
    <dbReference type="NCBI Taxonomy" id="3098223"/>
    <lineage>
        <taxon>Bacteria</taxon>
        <taxon>Bacillati</taxon>
        <taxon>Actinomycetota</taxon>
        <taxon>Actinomycetes</taxon>
        <taxon>Kitasatosporales</taxon>
        <taxon>Streptomycetaceae</taxon>
        <taxon>Streptomyces</taxon>
    </lineage>
</organism>
<evidence type="ECO:0000256" key="2">
    <source>
        <dbReference type="ARBA" id="ARBA00023002"/>
    </source>
</evidence>
<feature type="domain" description="NADPH-dependent reductive aminase-like C-terminal" evidence="5">
    <location>
        <begin position="197"/>
        <end position="322"/>
    </location>
</feature>
<dbReference type="InterPro" id="IPR051265">
    <property type="entry name" value="HIBADH-related_NP60_sf"/>
</dbReference>
<dbReference type="EMBL" id="JAZBJP010000023">
    <property type="protein sequence ID" value="MEE4423149.1"/>
    <property type="molecule type" value="Genomic_DNA"/>
</dbReference>
<evidence type="ECO:0000313" key="6">
    <source>
        <dbReference type="EMBL" id="MEE4423149.1"/>
    </source>
</evidence>
<evidence type="ECO:0000259" key="5">
    <source>
        <dbReference type="Pfam" id="PF21761"/>
    </source>
</evidence>
<reference evidence="6 7" key="1">
    <citation type="submission" date="2023-12" db="EMBL/GenBank/DDBJ databases">
        <title>30 novel species of actinomycetes from the DSMZ collection.</title>
        <authorList>
            <person name="Nouioui I."/>
        </authorList>
    </citation>
    <scope>NUCLEOTIDE SEQUENCE [LARGE SCALE GENOMIC DNA]</scope>
    <source>
        <strain evidence="6 7">DSM 41528</strain>
    </source>
</reference>
<evidence type="ECO:0000256" key="1">
    <source>
        <dbReference type="ARBA" id="ARBA00009080"/>
    </source>
</evidence>
<feature type="region of interest" description="Disordered" evidence="3">
    <location>
        <begin position="1"/>
        <end position="25"/>
    </location>
</feature>
<dbReference type="PANTHER" id="PTHR43580:SF2">
    <property type="entry name" value="CYTOKINE-LIKE NUCLEAR FACTOR N-PAC"/>
    <property type="match status" value="1"/>
</dbReference>
<evidence type="ECO:0000259" key="4">
    <source>
        <dbReference type="Pfam" id="PF03446"/>
    </source>
</evidence>
<dbReference type="Gene3D" id="1.10.1040.10">
    <property type="entry name" value="N-(1-d-carboxylethyl)-l-norvaline Dehydrogenase, domain 2"/>
    <property type="match status" value="1"/>
</dbReference>
<dbReference type="Proteomes" id="UP001307760">
    <property type="component" value="Unassembled WGS sequence"/>
</dbReference>
<dbReference type="Gene3D" id="3.40.50.720">
    <property type="entry name" value="NAD(P)-binding Rossmann-like Domain"/>
    <property type="match status" value="1"/>
</dbReference>
<dbReference type="Pfam" id="PF03446">
    <property type="entry name" value="NAD_binding_2"/>
    <property type="match status" value="1"/>
</dbReference>
<dbReference type="InterPro" id="IPR036291">
    <property type="entry name" value="NAD(P)-bd_dom_sf"/>
</dbReference>
<comment type="caution">
    <text evidence="6">The sequence shown here is derived from an EMBL/GenBank/DDBJ whole genome shotgun (WGS) entry which is preliminary data.</text>
</comment>
<evidence type="ECO:0000256" key="3">
    <source>
        <dbReference type="SAM" id="MobiDB-lite"/>
    </source>
</evidence>
<accession>A0ABU7NW89</accession>
<sequence length="323" mass="33112">MSLLSPGPRLSGRSQDRKRERSRVTRWRGSSVVSVEKTGVAVLGLGSMGSALAGALLAGGHAVRVWNRTPGKAGELVARGAREAGSVAEAVDGSDVVIVCILDYGDVGPLLEQAGGPAGLQGRVVVNVTNGSPEEAREMAKRVAALGGAYLDGGIMAVPEILATPQAFVLYSGSRTAFETYRGLLDSFARSVYLGEDPGLAPLNDLALLSGMYGMFGGFAHAAALIRSAGGPVAGFTSTLLVPWIQAMAGALPAMAEQVDSGDYSVTGSPLAMQVSHDAIGDVSRAQGVSPELWAPVLALMERRVADGHGSEGFAGVVELLKG</sequence>
<dbReference type="PIRSF" id="PIRSF000103">
    <property type="entry name" value="HIBADH"/>
    <property type="match status" value="1"/>
</dbReference>
<name>A0ABU7NW89_9ACTN</name>
<proteinExistence type="inferred from homology"/>
<dbReference type="InterPro" id="IPR006115">
    <property type="entry name" value="6PGDH_NADP-bd"/>
</dbReference>
<protein>
    <submittedName>
        <fullName evidence="6">NAD(P)-binding domain-containing protein</fullName>
    </submittedName>
</protein>
<dbReference type="PANTHER" id="PTHR43580">
    <property type="entry name" value="OXIDOREDUCTASE GLYR1-RELATED"/>
    <property type="match status" value="1"/>
</dbReference>
<dbReference type="SUPFAM" id="SSF51735">
    <property type="entry name" value="NAD(P)-binding Rossmann-fold domains"/>
    <property type="match status" value="1"/>
</dbReference>
<dbReference type="Pfam" id="PF21761">
    <property type="entry name" value="RedAm-like_C"/>
    <property type="match status" value="1"/>
</dbReference>
<keyword evidence="7" id="KW-1185">Reference proteome</keyword>
<dbReference type="InterPro" id="IPR048666">
    <property type="entry name" value="RedAm-like_C"/>
</dbReference>
<dbReference type="InterPro" id="IPR015815">
    <property type="entry name" value="HIBADH-related"/>
</dbReference>
<keyword evidence="2" id="KW-0560">Oxidoreductase</keyword>
<gene>
    <name evidence="6" type="ORF">V2J85_27930</name>
</gene>
<evidence type="ECO:0000313" key="7">
    <source>
        <dbReference type="Proteomes" id="UP001307760"/>
    </source>
</evidence>